<keyword evidence="3" id="KW-1185">Reference proteome</keyword>
<dbReference type="EMBL" id="ABDG02000025">
    <property type="protein sequence ID" value="EHK44032.1"/>
    <property type="molecule type" value="Genomic_DNA"/>
</dbReference>
<feature type="signal peptide" evidence="1">
    <location>
        <begin position="1"/>
        <end position="21"/>
    </location>
</feature>
<evidence type="ECO:0000313" key="3">
    <source>
        <dbReference type="Proteomes" id="UP000005426"/>
    </source>
</evidence>
<dbReference type="AlphaFoldDB" id="G9NZY5"/>
<proteinExistence type="predicted"/>
<reference evidence="2 3" key="1">
    <citation type="journal article" date="2011" name="Genome Biol.">
        <title>Comparative genome sequence analysis underscores mycoparasitism as the ancestral life style of Trichoderma.</title>
        <authorList>
            <person name="Kubicek C.P."/>
            <person name="Herrera-Estrella A."/>
            <person name="Seidl-Seiboth V."/>
            <person name="Martinez D.A."/>
            <person name="Druzhinina I.S."/>
            <person name="Thon M."/>
            <person name="Zeilinger S."/>
            <person name="Casas-Flores S."/>
            <person name="Horwitz B.A."/>
            <person name="Mukherjee P.K."/>
            <person name="Mukherjee M."/>
            <person name="Kredics L."/>
            <person name="Alcaraz L.D."/>
            <person name="Aerts A."/>
            <person name="Antal Z."/>
            <person name="Atanasova L."/>
            <person name="Cervantes-Badillo M.G."/>
            <person name="Challacombe J."/>
            <person name="Chertkov O."/>
            <person name="McCluskey K."/>
            <person name="Coulpier F."/>
            <person name="Deshpande N."/>
            <person name="von Doehren H."/>
            <person name="Ebbole D.J."/>
            <person name="Esquivel-Naranjo E.U."/>
            <person name="Fekete E."/>
            <person name="Flipphi M."/>
            <person name="Glaser F."/>
            <person name="Gomez-Rodriguez E.Y."/>
            <person name="Gruber S."/>
            <person name="Han C."/>
            <person name="Henrissat B."/>
            <person name="Hermosa R."/>
            <person name="Hernandez-Onate M."/>
            <person name="Karaffa L."/>
            <person name="Kosti I."/>
            <person name="Le Crom S."/>
            <person name="Lindquist E."/>
            <person name="Lucas S."/>
            <person name="Luebeck M."/>
            <person name="Luebeck P.S."/>
            <person name="Margeot A."/>
            <person name="Metz B."/>
            <person name="Misra M."/>
            <person name="Nevalainen H."/>
            <person name="Omann M."/>
            <person name="Packer N."/>
            <person name="Perrone G."/>
            <person name="Uresti-Rivera E.E."/>
            <person name="Salamov A."/>
            <person name="Schmoll M."/>
            <person name="Seiboth B."/>
            <person name="Shapiro H."/>
            <person name="Sukno S."/>
            <person name="Tamayo-Ramos J.A."/>
            <person name="Tisch D."/>
            <person name="Wiest A."/>
            <person name="Wilkinson H.H."/>
            <person name="Zhang M."/>
            <person name="Coutinho P.M."/>
            <person name="Kenerley C.M."/>
            <person name="Monte E."/>
            <person name="Baker S.E."/>
            <person name="Grigoriev I.V."/>
        </authorList>
    </citation>
    <scope>NUCLEOTIDE SEQUENCE [LARGE SCALE GENOMIC DNA]</scope>
    <source>
        <strain evidence="3">ATCC 20476 / IMI 206040</strain>
    </source>
</reference>
<comment type="caution">
    <text evidence="2">The sequence shown here is derived from an EMBL/GenBank/DDBJ whole genome shotgun (WGS) entry which is preliminary data.</text>
</comment>
<gene>
    <name evidence="2" type="ORF">TRIATDRAFT_300373</name>
</gene>
<name>G9NZY5_HYPAI</name>
<evidence type="ECO:0000313" key="2">
    <source>
        <dbReference type="EMBL" id="EHK44032.1"/>
    </source>
</evidence>
<dbReference type="KEGG" id="tatv:25781678"/>
<feature type="chain" id="PRO_5003524958" description="Secreted protein" evidence="1">
    <location>
        <begin position="22"/>
        <end position="104"/>
    </location>
</feature>
<sequence length="104" mass="11191">MACCLLTAQFAYISTIAGVSGIAPACAPAKNAAAICIGRSCELRHELIHPVGRERLCGPHPKTIIALPARRTILGINYGWACLLRWQQLQYECNFDIGHCGSGP</sequence>
<dbReference type="Proteomes" id="UP000005426">
    <property type="component" value="Unassembled WGS sequence"/>
</dbReference>
<dbReference type="GeneID" id="25781678"/>
<dbReference type="HOGENOM" id="CLU_2250514_0_0_1"/>
<evidence type="ECO:0000256" key="1">
    <source>
        <dbReference type="SAM" id="SignalP"/>
    </source>
</evidence>
<keyword evidence="1" id="KW-0732">Signal</keyword>
<protein>
    <recommendedName>
        <fullName evidence="4">Secreted protein</fullName>
    </recommendedName>
</protein>
<accession>G9NZY5</accession>
<evidence type="ECO:0008006" key="4">
    <source>
        <dbReference type="Google" id="ProtNLM"/>
    </source>
</evidence>
<organism evidence="2 3">
    <name type="scientific">Hypocrea atroviridis (strain ATCC 20476 / IMI 206040)</name>
    <name type="common">Trichoderma atroviride</name>
    <dbReference type="NCBI Taxonomy" id="452589"/>
    <lineage>
        <taxon>Eukaryota</taxon>
        <taxon>Fungi</taxon>
        <taxon>Dikarya</taxon>
        <taxon>Ascomycota</taxon>
        <taxon>Pezizomycotina</taxon>
        <taxon>Sordariomycetes</taxon>
        <taxon>Hypocreomycetidae</taxon>
        <taxon>Hypocreales</taxon>
        <taxon>Hypocreaceae</taxon>
        <taxon>Trichoderma</taxon>
    </lineage>
</organism>
<dbReference type="RefSeq" id="XP_013942275.1">
    <property type="nucleotide sequence ID" value="XM_014086800.1"/>
</dbReference>